<dbReference type="InterPro" id="IPR015915">
    <property type="entry name" value="Kelch-typ_b-propeller"/>
</dbReference>
<name>A0AAN6M6V4_9PLEO</name>
<accession>A0AAN6M6V4</accession>
<reference evidence="2 3" key="1">
    <citation type="submission" date="2021-02" db="EMBL/GenBank/DDBJ databases">
        <title>Genome assembly of Pseudopithomyces chartarum.</title>
        <authorList>
            <person name="Jauregui R."/>
            <person name="Singh J."/>
            <person name="Voisey C."/>
        </authorList>
    </citation>
    <scope>NUCLEOTIDE SEQUENCE [LARGE SCALE GENOMIC DNA]</scope>
    <source>
        <strain evidence="2 3">AGR01</strain>
    </source>
</reference>
<dbReference type="PANTHER" id="PTHR46375">
    <property type="entry name" value="KELCH REPEAT AND BTB DOMAIN-CONTAINING PROTEIN 13-RELATED"/>
    <property type="match status" value="1"/>
</dbReference>
<dbReference type="Proteomes" id="UP001280581">
    <property type="component" value="Unassembled WGS sequence"/>
</dbReference>
<feature type="chain" id="PRO_5042923366" description="Kelch repeat-containing protein" evidence="1">
    <location>
        <begin position="22"/>
        <end position="362"/>
    </location>
</feature>
<sequence length="362" mass="39474">MKLQLPSTPAVLLLSITSAIAQSTNLPDVPPGVFNVSARIEIEHTSLALAWDALTDFPAYPKWNPFVRSSIAVDASNVSLPTQRPIENTQLILRVQIPALPLPVNEFTPDNPLATQFSWVNLTSLPSPRQEHVTVAINNSTIAVVGGIERLGNDVIHPNRHPHHPPPLPLRHPLQHLAPRRPLPLPINHPNGATSNNRIYLLGGLIDAQNPPPMNGADWLATGKSYVYDLATDTWRELPPMPPGTERGSAVTGVYGEMIYVVGGMTYLSAAGQDAVTSVIAFNTTSEKWQRVASRAADIPSGRQHAVGGVVGSTLYVLGGRWYERTNVRDEVFSLDLLQPERGWQTSKARMPTARGESREGR</sequence>
<evidence type="ECO:0000313" key="3">
    <source>
        <dbReference type="Proteomes" id="UP001280581"/>
    </source>
</evidence>
<dbReference type="EMBL" id="WVTA01000001">
    <property type="protein sequence ID" value="KAK3217525.1"/>
    <property type="molecule type" value="Genomic_DNA"/>
</dbReference>
<protein>
    <recommendedName>
        <fullName evidence="4">Kelch repeat-containing protein</fullName>
    </recommendedName>
</protein>
<evidence type="ECO:0000313" key="2">
    <source>
        <dbReference type="EMBL" id="KAK3217525.1"/>
    </source>
</evidence>
<feature type="signal peptide" evidence="1">
    <location>
        <begin position="1"/>
        <end position="21"/>
    </location>
</feature>
<comment type="caution">
    <text evidence="2">The sequence shown here is derived from an EMBL/GenBank/DDBJ whole genome shotgun (WGS) entry which is preliminary data.</text>
</comment>
<evidence type="ECO:0008006" key="4">
    <source>
        <dbReference type="Google" id="ProtNLM"/>
    </source>
</evidence>
<dbReference type="SUPFAM" id="SSF117281">
    <property type="entry name" value="Kelch motif"/>
    <property type="match status" value="1"/>
</dbReference>
<dbReference type="Pfam" id="PF24681">
    <property type="entry name" value="Kelch_KLHDC2_KLHL20_DRC7"/>
    <property type="match status" value="1"/>
</dbReference>
<keyword evidence="3" id="KW-1185">Reference proteome</keyword>
<proteinExistence type="predicted"/>
<dbReference type="PANTHER" id="PTHR46375:SF3">
    <property type="entry name" value="KELCH REPEAT AND BTB DOMAIN-CONTAINING PROTEIN 13"/>
    <property type="match status" value="1"/>
</dbReference>
<gene>
    <name evidence="2" type="ORF">GRF29_1g3302619</name>
</gene>
<dbReference type="AlphaFoldDB" id="A0AAN6M6V4"/>
<keyword evidence="1" id="KW-0732">Signal</keyword>
<organism evidence="2 3">
    <name type="scientific">Pseudopithomyces chartarum</name>
    <dbReference type="NCBI Taxonomy" id="1892770"/>
    <lineage>
        <taxon>Eukaryota</taxon>
        <taxon>Fungi</taxon>
        <taxon>Dikarya</taxon>
        <taxon>Ascomycota</taxon>
        <taxon>Pezizomycotina</taxon>
        <taxon>Dothideomycetes</taxon>
        <taxon>Pleosporomycetidae</taxon>
        <taxon>Pleosporales</taxon>
        <taxon>Massarineae</taxon>
        <taxon>Didymosphaeriaceae</taxon>
        <taxon>Pseudopithomyces</taxon>
    </lineage>
</organism>
<dbReference type="SUPFAM" id="SSF55961">
    <property type="entry name" value="Bet v1-like"/>
    <property type="match status" value="1"/>
</dbReference>
<dbReference type="InterPro" id="IPR052392">
    <property type="entry name" value="Kelch-BTB_domain-containing"/>
</dbReference>
<evidence type="ECO:0000256" key="1">
    <source>
        <dbReference type="SAM" id="SignalP"/>
    </source>
</evidence>
<dbReference type="Gene3D" id="2.120.10.80">
    <property type="entry name" value="Kelch-type beta propeller"/>
    <property type="match status" value="1"/>
</dbReference>